<evidence type="ECO:0000313" key="2">
    <source>
        <dbReference type="Proteomes" id="UP001320876"/>
    </source>
</evidence>
<keyword evidence="2" id="KW-1185">Reference proteome</keyword>
<name>A0ABT3GBM8_9BACT</name>
<dbReference type="EMBL" id="JAPDDT010000001">
    <property type="protein sequence ID" value="MCW1921032.1"/>
    <property type="molecule type" value="Genomic_DNA"/>
</dbReference>
<dbReference type="RefSeq" id="WP_264485141.1">
    <property type="nucleotide sequence ID" value="NZ_JAPDDT010000001.1"/>
</dbReference>
<proteinExistence type="predicted"/>
<evidence type="ECO:0000313" key="1">
    <source>
        <dbReference type="EMBL" id="MCW1921032.1"/>
    </source>
</evidence>
<sequence length="126" mass="14502">MNSLRSIVGAAVLVAGVCWAGEPTHDLSKQAALKLINLLIEDYQERIEVVLITEGSKVTGGLEEKHVRRVMAIHPVAEDGKRVRRVRTYDFHWNDEYGWHCWEKREERGVDVIYIFSEERGEVVIK</sequence>
<organism evidence="1 2">
    <name type="scientific">Luteolibacter arcticus</name>
    <dbReference type="NCBI Taxonomy" id="1581411"/>
    <lineage>
        <taxon>Bacteria</taxon>
        <taxon>Pseudomonadati</taxon>
        <taxon>Verrucomicrobiota</taxon>
        <taxon>Verrucomicrobiia</taxon>
        <taxon>Verrucomicrobiales</taxon>
        <taxon>Verrucomicrobiaceae</taxon>
        <taxon>Luteolibacter</taxon>
    </lineage>
</organism>
<protein>
    <submittedName>
        <fullName evidence="1">Uncharacterized protein</fullName>
    </submittedName>
</protein>
<dbReference type="Proteomes" id="UP001320876">
    <property type="component" value="Unassembled WGS sequence"/>
</dbReference>
<comment type="caution">
    <text evidence="1">The sequence shown here is derived from an EMBL/GenBank/DDBJ whole genome shotgun (WGS) entry which is preliminary data.</text>
</comment>
<gene>
    <name evidence="1" type="ORF">OKA05_00605</name>
</gene>
<accession>A0ABT3GBM8</accession>
<reference evidence="1 2" key="1">
    <citation type="submission" date="2022-10" db="EMBL/GenBank/DDBJ databases">
        <title>Luteolibacter arcticus strain CCTCC AB 2014275, whole genome shotgun sequencing project.</title>
        <authorList>
            <person name="Zhao G."/>
            <person name="Shen L."/>
        </authorList>
    </citation>
    <scope>NUCLEOTIDE SEQUENCE [LARGE SCALE GENOMIC DNA]</scope>
    <source>
        <strain evidence="1 2">CCTCC AB 2014275</strain>
    </source>
</reference>